<name>A0ABW5X924_9MICO</name>
<reference evidence="5" key="1">
    <citation type="journal article" date="2019" name="Int. J. Syst. Evol. Microbiol.">
        <title>The Global Catalogue of Microorganisms (GCM) 10K type strain sequencing project: providing services to taxonomists for standard genome sequencing and annotation.</title>
        <authorList>
            <consortium name="The Broad Institute Genomics Platform"/>
            <consortium name="The Broad Institute Genome Sequencing Center for Infectious Disease"/>
            <person name="Wu L."/>
            <person name="Ma J."/>
        </authorList>
    </citation>
    <scope>NUCLEOTIDE SEQUENCE [LARGE SCALE GENOMIC DNA]</scope>
    <source>
        <strain evidence="5">KCTC 33576</strain>
    </source>
</reference>
<feature type="domain" description="Transcription regulator PadR N-terminal" evidence="2">
    <location>
        <begin position="7"/>
        <end position="76"/>
    </location>
</feature>
<proteinExistence type="predicted"/>
<gene>
    <name evidence="4" type="ORF">ACFSYH_00065</name>
</gene>
<organism evidence="4 5">
    <name type="scientific">Populibacterium corticicola</name>
    <dbReference type="NCBI Taxonomy" id="1812826"/>
    <lineage>
        <taxon>Bacteria</taxon>
        <taxon>Bacillati</taxon>
        <taxon>Actinomycetota</taxon>
        <taxon>Actinomycetes</taxon>
        <taxon>Micrococcales</taxon>
        <taxon>Jonesiaceae</taxon>
        <taxon>Populibacterium</taxon>
    </lineage>
</organism>
<dbReference type="Pfam" id="PF03551">
    <property type="entry name" value="PadR"/>
    <property type="match status" value="1"/>
</dbReference>
<feature type="compositionally biased region" description="Polar residues" evidence="1">
    <location>
        <begin position="183"/>
        <end position="192"/>
    </location>
</feature>
<feature type="domain" description="Transcription regulator PadR C-terminal" evidence="3">
    <location>
        <begin position="90"/>
        <end position="170"/>
    </location>
</feature>
<dbReference type="InterPro" id="IPR005149">
    <property type="entry name" value="Tscrpt_reg_PadR_N"/>
</dbReference>
<feature type="region of interest" description="Disordered" evidence="1">
    <location>
        <begin position="182"/>
        <end position="204"/>
    </location>
</feature>
<dbReference type="RefSeq" id="WP_377464368.1">
    <property type="nucleotide sequence ID" value="NZ_JBHUOP010000001.1"/>
</dbReference>
<evidence type="ECO:0000256" key="1">
    <source>
        <dbReference type="SAM" id="MobiDB-lite"/>
    </source>
</evidence>
<dbReference type="Gene3D" id="6.10.140.190">
    <property type="match status" value="1"/>
</dbReference>
<protein>
    <submittedName>
        <fullName evidence="4">PadR family transcriptional regulator</fullName>
    </submittedName>
</protein>
<dbReference type="InterPro" id="IPR036390">
    <property type="entry name" value="WH_DNA-bd_sf"/>
</dbReference>
<dbReference type="Gene3D" id="1.10.10.10">
    <property type="entry name" value="Winged helix-like DNA-binding domain superfamily/Winged helix DNA-binding domain"/>
    <property type="match status" value="1"/>
</dbReference>
<dbReference type="PANTHER" id="PTHR43252">
    <property type="entry name" value="TRANSCRIPTIONAL REGULATOR YQJI"/>
    <property type="match status" value="1"/>
</dbReference>
<dbReference type="Proteomes" id="UP001597391">
    <property type="component" value="Unassembled WGS sequence"/>
</dbReference>
<dbReference type="InterPro" id="IPR036388">
    <property type="entry name" value="WH-like_DNA-bd_sf"/>
</dbReference>
<accession>A0ABW5X924</accession>
<dbReference type="InterPro" id="IPR018309">
    <property type="entry name" value="Tscrpt_reg_PadR_C"/>
</dbReference>
<comment type="caution">
    <text evidence="4">The sequence shown here is derived from an EMBL/GenBank/DDBJ whole genome shotgun (WGS) entry which is preliminary data.</text>
</comment>
<evidence type="ECO:0000259" key="2">
    <source>
        <dbReference type="Pfam" id="PF03551"/>
    </source>
</evidence>
<dbReference type="PANTHER" id="PTHR43252:SF6">
    <property type="entry name" value="NEGATIVE TRANSCRIPTION REGULATOR PADR"/>
    <property type="match status" value="1"/>
</dbReference>
<sequence>MSVKHGLLTILTEHALAGYDLRSEFEQRTGGTWPLNISQIYSTLQRLERDGLVESTADDSDATLWNITDAGRAEAENWWYTATARSTPSREEASIKVTLAITSPYVDTAQVIRTQRTESLRALRDYTKLKSKLGPINSLSREDLAWAMLLDSYIFTLEAELRWLDHVESRIAMGFANLAPATPSATGPTQTGGLVANGTKKDNQ</sequence>
<evidence type="ECO:0000313" key="4">
    <source>
        <dbReference type="EMBL" id="MFD2838971.1"/>
    </source>
</evidence>
<dbReference type="SUPFAM" id="SSF46785">
    <property type="entry name" value="Winged helix' DNA-binding domain"/>
    <property type="match status" value="1"/>
</dbReference>
<evidence type="ECO:0000313" key="5">
    <source>
        <dbReference type="Proteomes" id="UP001597391"/>
    </source>
</evidence>
<evidence type="ECO:0000259" key="3">
    <source>
        <dbReference type="Pfam" id="PF10400"/>
    </source>
</evidence>
<dbReference type="Pfam" id="PF10400">
    <property type="entry name" value="Vir_act_alpha_C"/>
    <property type="match status" value="1"/>
</dbReference>
<keyword evidence="5" id="KW-1185">Reference proteome</keyword>
<dbReference type="EMBL" id="JBHUOP010000001">
    <property type="protein sequence ID" value="MFD2838971.1"/>
    <property type="molecule type" value="Genomic_DNA"/>
</dbReference>